<keyword evidence="6 9" id="KW-0720">Serine protease</keyword>
<keyword evidence="14" id="KW-1185">Reference proteome</keyword>
<evidence type="ECO:0000256" key="6">
    <source>
        <dbReference type="ARBA" id="ARBA00022825"/>
    </source>
</evidence>
<evidence type="ECO:0000256" key="4">
    <source>
        <dbReference type="ARBA" id="ARBA00022729"/>
    </source>
</evidence>
<dbReference type="GO" id="GO:0006508">
    <property type="term" value="P:proteolysis"/>
    <property type="evidence" value="ECO:0007669"/>
    <property type="project" value="UniProtKB-KW"/>
</dbReference>
<evidence type="ECO:0000256" key="9">
    <source>
        <dbReference type="PROSITE-ProRule" id="PRU01240"/>
    </source>
</evidence>
<dbReference type="Gene3D" id="2.60.120.260">
    <property type="entry name" value="Galactose-binding domain-like"/>
    <property type="match status" value="1"/>
</dbReference>
<dbReference type="GO" id="GO:0012505">
    <property type="term" value="C:endomembrane system"/>
    <property type="evidence" value="ECO:0007669"/>
    <property type="project" value="UniProtKB-ARBA"/>
</dbReference>
<name>A0ABD3XQB7_SINWO</name>
<feature type="compositionally biased region" description="Polar residues" evidence="10">
    <location>
        <begin position="610"/>
        <end position="631"/>
    </location>
</feature>
<dbReference type="InterPro" id="IPR008979">
    <property type="entry name" value="Galactose-bd-like_sf"/>
</dbReference>
<keyword evidence="4" id="KW-0732">Signal</keyword>
<feature type="active site" description="Charge relay system" evidence="8 9">
    <location>
        <position position="205"/>
    </location>
</feature>
<dbReference type="PROSITE" id="PS51892">
    <property type="entry name" value="SUBTILASE"/>
    <property type="match status" value="1"/>
</dbReference>
<dbReference type="InterPro" id="IPR002884">
    <property type="entry name" value="P_dom"/>
</dbReference>
<dbReference type="PRINTS" id="PR00723">
    <property type="entry name" value="SUBTILISIN"/>
</dbReference>
<keyword evidence="7" id="KW-0106">Calcium</keyword>
<keyword evidence="5 9" id="KW-0378">Hydrolase</keyword>
<dbReference type="InterPro" id="IPR036852">
    <property type="entry name" value="Peptidase_S8/S53_dom_sf"/>
</dbReference>
<dbReference type="InterPro" id="IPR000209">
    <property type="entry name" value="Peptidase_S8/S53_dom"/>
</dbReference>
<evidence type="ECO:0000256" key="5">
    <source>
        <dbReference type="ARBA" id="ARBA00022801"/>
    </source>
</evidence>
<dbReference type="PROSITE" id="PS00137">
    <property type="entry name" value="SUBTILASE_HIS"/>
    <property type="match status" value="1"/>
</dbReference>
<dbReference type="InterPro" id="IPR034182">
    <property type="entry name" value="Kexin/furin"/>
</dbReference>
<feature type="transmembrane region" description="Helical" evidence="11">
    <location>
        <begin position="641"/>
        <end position="666"/>
    </location>
</feature>
<evidence type="ECO:0000313" key="13">
    <source>
        <dbReference type="EMBL" id="KAL3888419.1"/>
    </source>
</evidence>
<reference evidence="13 14" key="1">
    <citation type="submission" date="2024-11" db="EMBL/GenBank/DDBJ databases">
        <title>Chromosome-level genome assembly of the freshwater bivalve Anodonta woodiana.</title>
        <authorList>
            <person name="Chen X."/>
        </authorList>
    </citation>
    <scope>NUCLEOTIDE SEQUENCE [LARGE SCALE GENOMIC DNA]</scope>
    <source>
        <strain evidence="13">MN2024</strain>
        <tissue evidence="13">Gills</tissue>
    </source>
</reference>
<evidence type="ECO:0000256" key="10">
    <source>
        <dbReference type="SAM" id="MobiDB-lite"/>
    </source>
</evidence>
<comment type="similarity">
    <text evidence="1">Belongs to the peptidase S8 family. Furin subfamily.</text>
</comment>
<feature type="region of interest" description="Disordered" evidence="10">
    <location>
        <begin position="599"/>
        <end position="631"/>
    </location>
</feature>
<dbReference type="Pfam" id="PF00082">
    <property type="entry name" value="Peptidase_S8"/>
    <property type="match status" value="1"/>
</dbReference>
<feature type="active site" description="Charge relay system" evidence="8 9">
    <location>
        <position position="379"/>
    </location>
</feature>
<dbReference type="GO" id="GO:0004252">
    <property type="term" value="F:serine-type endopeptidase activity"/>
    <property type="evidence" value="ECO:0007669"/>
    <property type="project" value="UniProtKB-UniRule"/>
</dbReference>
<evidence type="ECO:0000256" key="3">
    <source>
        <dbReference type="ARBA" id="ARBA00022685"/>
    </source>
</evidence>
<evidence type="ECO:0000256" key="2">
    <source>
        <dbReference type="ARBA" id="ARBA00022670"/>
    </source>
</evidence>
<keyword evidence="11" id="KW-0472">Membrane</keyword>
<evidence type="ECO:0000313" key="14">
    <source>
        <dbReference type="Proteomes" id="UP001634394"/>
    </source>
</evidence>
<comment type="caution">
    <text evidence="13">The sequence shown here is derived from an EMBL/GenBank/DDBJ whole genome shotgun (WGS) entry which is preliminary data.</text>
</comment>
<keyword evidence="3" id="KW-0165">Cleavage on pair of basic residues</keyword>
<keyword evidence="2 9" id="KW-0645">Protease</keyword>
<dbReference type="InterPro" id="IPR015500">
    <property type="entry name" value="Peptidase_S8_subtilisin-rel"/>
</dbReference>
<dbReference type="PANTHER" id="PTHR42884:SF14">
    <property type="entry name" value="NEUROENDOCRINE CONVERTASE 1"/>
    <property type="match status" value="1"/>
</dbReference>
<dbReference type="PANTHER" id="PTHR42884">
    <property type="entry name" value="PROPROTEIN CONVERTASE SUBTILISIN/KEXIN-RELATED"/>
    <property type="match status" value="1"/>
</dbReference>
<feature type="active site" description="Charge relay system" evidence="8 9">
    <location>
        <position position="160"/>
    </location>
</feature>
<protein>
    <recommendedName>
        <fullName evidence="12">P/Homo B domain-containing protein</fullName>
    </recommendedName>
</protein>
<proteinExistence type="inferred from homology"/>
<evidence type="ECO:0000256" key="7">
    <source>
        <dbReference type="ARBA" id="ARBA00022837"/>
    </source>
</evidence>
<organism evidence="13 14">
    <name type="scientific">Sinanodonta woodiana</name>
    <name type="common">Chinese pond mussel</name>
    <name type="synonym">Anodonta woodiana</name>
    <dbReference type="NCBI Taxonomy" id="1069815"/>
    <lineage>
        <taxon>Eukaryota</taxon>
        <taxon>Metazoa</taxon>
        <taxon>Spiralia</taxon>
        <taxon>Lophotrochozoa</taxon>
        <taxon>Mollusca</taxon>
        <taxon>Bivalvia</taxon>
        <taxon>Autobranchia</taxon>
        <taxon>Heteroconchia</taxon>
        <taxon>Palaeoheterodonta</taxon>
        <taxon>Unionida</taxon>
        <taxon>Unionoidea</taxon>
        <taxon>Unionidae</taxon>
        <taxon>Unioninae</taxon>
        <taxon>Sinanodonta</taxon>
    </lineage>
</organism>
<dbReference type="EMBL" id="JBJQND010000001">
    <property type="protein sequence ID" value="KAL3888419.1"/>
    <property type="molecule type" value="Genomic_DNA"/>
</dbReference>
<sequence length="707" mass="78632">MEYFTKSLVGVICWTCFTFDVWTELVANEYVLVFEPRYLQTVEAVSLKYNLTLKRKLFNDTFLFVKLDEPAQAEKGNYTWDIESFKADLGNMVTLIEQQILRMFAQPKIQKAGAATGTDDGWNQEPDKEKEVCNQYYAMEIEDAWTMSYEGNNVTVAIVDIGVELTHKDLNKNIDLRLSYNYFKDDYNANPPDHTDYPERVDIEHGSKCAGLVAALRNNDFCSAGVAPKSRLAAIRFMSDDGCTTDAWLVSALEHKRTEIDIYSCSWALPSLPFSVAQPMYQRVLSEGVQKGRDSKGSVFIFAAGNYDSVGNCNADGYINTIYGITITSVGINGTKPFYDPVCACALASTFGEGNSMTSYHLCTTGRNNSCARNFRRTSASAALASGIIALTLEANPSLTWRDVQHIIVETASIKGLEHSGKWMVNGAGKKVSPYFGFGLMNASAMVKLAETWTLVGPKGVCHIKFTDVSEEQNVSQGFREVRSNVWTNGCRCTDCHITKLEHVQVKISIETLNVSGIEIYLSSAMSANQLSSPLYTHTKSLHSDRTTQNISWVFNTVHFWGENPNGTWEILIKYNAIDNTKLLEAELILHGTNTNFTSSEKCNRRDDTNALNTSSSATENKMSTTSSLPSNINGNESHGLPIGAVVLIVMIPILILIALVVFILYRCRLLQCISPLKQRSPNVQSRNASFSFSLLKDNDRDEEDSL</sequence>
<evidence type="ECO:0000256" key="1">
    <source>
        <dbReference type="ARBA" id="ARBA00005325"/>
    </source>
</evidence>
<dbReference type="GO" id="GO:0005737">
    <property type="term" value="C:cytoplasm"/>
    <property type="evidence" value="ECO:0007669"/>
    <property type="project" value="UniProtKB-ARBA"/>
</dbReference>
<dbReference type="InterPro" id="IPR022398">
    <property type="entry name" value="Peptidase_S8_His-AS"/>
</dbReference>
<dbReference type="CDD" id="cd04059">
    <property type="entry name" value="Peptidases_S8_Protein_convertases_Kexins_Furin-like"/>
    <property type="match status" value="1"/>
</dbReference>
<dbReference type="AlphaFoldDB" id="A0ABD3XQB7"/>
<gene>
    <name evidence="13" type="ORF">ACJMK2_000786</name>
</gene>
<dbReference type="SUPFAM" id="SSF52743">
    <property type="entry name" value="Subtilisin-like"/>
    <property type="match status" value="1"/>
</dbReference>
<dbReference type="Pfam" id="PF01483">
    <property type="entry name" value="P_proprotein"/>
    <property type="match status" value="1"/>
</dbReference>
<evidence type="ECO:0000256" key="11">
    <source>
        <dbReference type="SAM" id="Phobius"/>
    </source>
</evidence>
<dbReference type="Gene3D" id="3.40.50.200">
    <property type="entry name" value="Peptidase S8/S53 domain"/>
    <property type="match status" value="1"/>
</dbReference>
<evidence type="ECO:0000259" key="12">
    <source>
        <dbReference type="PROSITE" id="PS51829"/>
    </source>
</evidence>
<evidence type="ECO:0000256" key="8">
    <source>
        <dbReference type="PIRSR" id="PIRSR615500-1"/>
    </source>
</evidence>
<dbReference type="Proteomes" id="UP001634394">
    <property type="component" value="Unassembled WGS sequence"/>
</dbReference>
<feature type="domain" description="P/Homo B" evidence="12">
    <location>
        <begin position="456"/>
        <end position="596"/>
    </location>
</feature>
<accession>A0ABD3XQB7</accession>
<keyword evidence="11" id="KW-0812">Transmembrane</keyword>
<dbReference type="PROSITE" id="PS51829">
    <property type="entry name" value="P_HOMO_B"/>
    <property type="match status" value="1"/>
</dbReference>
<dbReference type="SUPFAM" id="SSF49785">
    <property type="entry name" value="Galactose-binding domain-like"/>
    <property type="match status" value="1"/>
</dbReference>
<keyword evidence="11" id="KW-1133">Transmembrane helix</keyword>